<dbReference type="EMBL" id="JAGIYZ010000003">
    <property type="protein sequence ID" value="MBP0463166.1"/>
    <property type="molecule type" value="Genomic_DNA"/>
</dbReference>
<organism evidence="2 3">
    <name type="scientific">Roseomonas nitratireducens</name>
    <dbReference type="NCBI Taxonomy" id="2820810"/>
    <lineage>
        <taxon>Bacteria</taxon>
        <taxon>Pseudomonadati</taxon>
        <taxon>Pseudomonadota</taxon>
        <taxon>Alphaproteobacteria</taxon>
        <taxon>Acetobacterales</taxon>
        <taxon>Roseomonadaceae</taxon>
        <taxon>Roseomonas</taxon>
    </lineage>
</organism>
<evidence type="ECO:0000313" key="3">
    <source>
        <dbReference type="Proteomes" id="UP000680815"/>
    </source>
</evidence>
<dbReference type="PANTHER" id="PTHR34009:SF2">
    <property type="entry name" value="PROTEIN STAR"/>
    <property type="match status" value="1"/>
</dbReference>
<dbReference type="InterPro" id="IPR006342">
    <property type="entry name" value="FkbM_mtfrase"/>
</dbReference>
<accession>A0ABS4AQQ8</accession>
<dbReference type="Gene3D" id="3.40.50.150">
    <property type="entry name" value="Vaccinia Virus protein VP39"/>
    <property type="match status" value="1"/>
</dbReference>
<protein>
    <submittedName>
        <fullName evidence="2">FkbM family methyltransferase</fullName>
    </submittedName>
</protein>
<reference evidence="2 3" key="1">
    <citation type="submission" date="2021-03" db="EMBL/GenBank/DDBJ databases">
        <authorList>
            <person name="So Y."/>
        </authorList>
    </citation>
    <scope>NUCLEOTIDE SEQUENCE [LARGE SCALE GENOMIC DNA]</scope>
    <source>
        <strain evidence="2 3">PWR1</strain>
    </source>
</reference>
<evidence type="ECO:0000313" key="2">
    <source>
        <dbReference type="EMBL" id="MBP0463166.1"/>
    </source>
</evidence>
<dbReference type="RefSeq" id="WP_209350566.1">
    <property type="nucleotide sequence ID" value="NZ_JAGIYZ010000003.1"/>
</dbReference>
<feature type="domain" description="Methyltransferase FkbM" evidence="1">
    <location>
        <begin position="47"/>
        <end position="200"/>
    </location>
</feature>
<keyword evidence="2" id="KW-0808">Transferase</keyword>
<dbReference type="SUPFAM" id="SSF53335">
    <property type="entry name" value="S-adenosyl-L-methionine-dependent methyltransferases"/>
    <property type="match status" value="1"/>
</dbReference>
<evidence type="ECO:0000259" key="1">
    <source>
        <dbReference type="Pfam" id="PF05050"/>
    </source>
</evidence>
<keyword evidence="2" id="KW-0489">Methyltransferase</keyword>
<dbReference type="InterPro" id="IPR053202">
    <property type="entry name" value="EGF_Rcpt_Signaling_Reg"/>
</dbReference>
<gene>
    <name evidence="2" type="ORF">J5Y09_04525</name>
</gene>
<sequence length="259" mass="29138">MTSQVPEPAARRAHIRRDLEGGLVHHVRKGLIGGINRERQGHVRFLQIGGNDGVLADPLFGWHKEHPWTGAIVEPVPNYFAKLKSLHADRSGIQLFQCAVSDTPGELTLWFVGSRAASRYPDWTQGLASSSREHLLRHGVAHEDCEQIVVPTKTPEQICAEASFERIDLMCIDVEGHELPILRAFPFERVRPAITIFEAWHMDDATRATLRDVLDPKGLQLFFLGEDGYAVDRDDFVRTGLLRELEEYPPVISRILASP</sequence>
<dbReference type="PANTHER" id="PTHR34009">
    <property type="entry name" value="PROTEIN STAR"/>
    <property type="match status" value="1"/>
</dbReference>
<dbReference type="Proteomes" id="UP000680815">
    <property type="component" value="Unassembled WGS sequence"/>
</dbReference>
<dbReference type="GO" id="GO:0032259">
    <property type="term" value="P:methylation"/>
    <property type="evidence" value="ECO:0007669"/>
    <property type="project" value="UniProtKB-KW"/>
</dbReference>
<name>A0ABS4AQQ8_9PROT</name>
<dbReference type="GO" id="GO:0008168">
    <property type="term" value="F:methyltransferase activity"/>
    <property type="evidence" value="ECO:0007669"/>
    <property type="project" value="UniProtKB-KW"/>
</dbReference>
<dbReference type="Pfam" id="PF05050">
    <property type="entry name" value="Methyltransf_21"/>
    <property type="match status" value="1"/>
</dbReference>
<proteinExistence type="predicted"/>
<keyword evidence="3" id="KW-1185">Reference proteome</keyword>
<comment type="caution">
    <text evidence="2">The sequence shown here is derived from an EMBL/GenBank/DDBJ whole genome shotgun (WGS) entry which is preliminary data.</text>
</comment>
<dbReference type="InterPro" id="IPR029063">
    <property type="entry name" value="SAM-dependent_MTases_sf"/>
</dbReference>
<dbReference type="NCBIfam" id="TIGR01444">
    <property type="entry name" value="fkbM_fam"/>
    <property type="match status" value="1"/>
</dbReference>